<keyword evidence="10" id="KW-1185">Reference proteome</keyword>
<keyword evidence="5 7" id="KW-1133">Transmembrane helix</keyword>
<evidence type="ECO:0000256" key="7">
    <source>
        <dbReference type="SAM" id="Phobius"/>
    </source>
</evidence>
<feature type="domain" description="ABC transporter" evidence="8">
    <location>
        <begin position="6"/>
        <end position="227"/>
    </location>
</feature>
<dbReference type="AlphaFoldDB" id="A0A9P0E508"/>
<gene>
    <name evidence="9" type="ORF">NEZAVI_LOCUS1245</name>
</gene>
<dbReference type="GO" id="GO:0016020">
    <property type="term" value="C:membrane"/>
    <property type="evidence" value="ECO:0007669"/>
    <property type="project" value="UniProtKB-SubCell"/>
</dbReference>
<keyword evidence="4" id="KW-0067">ATP-binding</keyword>
<dbReference type="Gene3D" id="3.40.50.300">
    <property type="entry name" value="P-loop containing nucleotide triphosphate hydrolases"/>
    <property type="match status" value="1"/>
</dbReference>
<evidence type="ECO:0000256" key="2">
    <source>
        <dbReference type="ARBA" id="ARBA00022692"/>
    </source>
</evidence>
<evidence type="ECO:0000313" key="10">
    <source>
        <dbReference type="Proteomes" id="UP001152798"/>
    </source>
</evidence>
<reference evidence="9" key="1">
    <citation type="submission" date="2022-01" db="EMBL/GenBank/DDBJ databases">
        <authorList>
            <person name="King R."/>
        </authorList>
    </citation>
    <scope>NUCLEOTIDE SEQUENCE</scope>
</reference>
<dbReference type="GO" id="GO:0016887">
    <property type="term" value="F:ATP hydrolysis activity"/>
    <property type="evidence" value="ECO:0007669"/>
    <property type="project" value="InterPro"/>
</dbReference>
<dbReference type="EMBL" id="OV725077">
    <property type="protein sequence ID" value="CAH1389963.1"/>
    <property type="molecule type" value="Genomic_DNA"/>
</dbReference>
<evidence type="ECO:0000313" key="9">
    <source>
        <dbReference type="EMBL" id="CAH1389963.1"/>
    </source>
</evidence>
<dbReference type="Proteomes" id="UP001152798">
    <property type="component" value="Chromosome 1"/>
</dbReference>
<evidence type="ECO:0000259" key="8">
    <source>
        <dbReference type="PROSITE" id="PS50893"/>
    </source>
</evidence>
<evidence type="ECO:0000256" key="3">
    <source>
        <dbReference type="ARBA" id="ARBA00022741"/>
    </source>
</evidence>
<organism evidence="9 10">
    <name type="scientific">Nezara viridula</name>
    <name type="common">Southern green stink bug</name>
    <name type="synonym">Cimex viridulus</name>
    <dbReference type="NCBI Taxonomy" id="85310"/>
    <lineage>
        <taxon>Eukaryota</taxon>
        <taxon>Metazoa</taxon>
        <taxon>Ecdysozoa</taxon>
        <taxon>Arthropoda</taxon>
        <taxon>Hexapoda</taxon>
        <taxon>Insecta</taxon>
        <taxon>Pterygota</taxon>
        <taxon>Neoptera</taxon>
        <taxon>Paraneoptera</taxon>
        <taxon>Hemiptera</taxon>
        <taxon>Heteroptera</taxon>
        <taxon>Panheteroptera</taxon>
        <taxon>Pentatomomorpha</taxon>
        <taxon>Pentatomoidea</taxon>
        <taxon>Pentatomidae</taxon>
        <taxon>Pentatominae</taxon>
        <taxon>Nezara</taxon>
    </lineage>
</organism>
<dbReference type="GO" id="GO:0005524">
    <property type="term" value="F:ATP binding"/>
    <property type="evidence" value="ECO:0007669"/>
    <property type="project" value="UniProtKB-KW"/>
</dbReference>
<keyword evidence="2 7" id="KW-0812">Transmembrane</keyword>
<dbReference type="InterPro" id="IPR017871">
    <property type="entry name" value="ABC_transporter-like_CS"/>
</dbReference>
<comment type="subcellular location">
    <subcellularLocation>
        <location evidence="1">Membrane</location>
        <topology evidence="1">Multi-pass membrane protein</topology>
    </subcellularLocation>
</comment>
<dbReference type="PROSITE" id="PS00211">
    <property type="entry name" value="ABC_TRANSPORTER_1"/>
    <property type="match status" value="1"/>
</dbReference>
<dbReference type="PROSITE" id="PS50893">
    <property type="entry name" value="ABC_TRANSPORTER_2"/>
    <property type="match status" value="1"/>
</dbReference>
<dbReference type="SUPFAM" id="SSF52540">
    <property type="entry name" value="P-loop containing nucleoside triphosphate hydrolases"/>
    <property type="match status" value="1"/>
</dbReference>
<dbReference type="Pfam" id="PF12698">
    <property type="entry name" value="ABC2_membrane_3"/>
    <property type="match status" value="1"/>
</dbReference>
<feature type="transmembrane region" description="Helical" evidence="7">
    <location>
        <begin position="284"/>
        <end position="306"/>
    </location>
</feature>
<keyword evidence="3" id="KW-0547">Nucleotide-binding</keyword>
<keyword evidence="6 7" id="KW-0472">Membrane</keyword>
<proteinExistence type="predicted"/>
<evidence type="ECO:0000256" key="5">
    <source>
        <dbReference type="ARBA" id="ARBA00022989"/>
    </source>
</evidence>
<evidence type="ECO:0000256" key="6">
    <source>
        <dbReference type="ARBA" id="ARBA00023136"/>
    </source>
</evidence>
<feature type="transmembrane region" description="Helical" evidence="7">
    <location>
        <begin position="548"/>
        <end position="571"/>
    </location>
</feature>
<feature type="transmembrane region" description="Helical" evidence="7">
    <location>
        <begin position="640"/>
        <end position="659"/>
    </location>
</feature>
<dbReference type="PANTHER" id="PTHR43038:SF3">
    <property type="entry name" value="ABC TRANSPORTER G FAMILY MEMBER 20 ISOFORM X1"/>
    <property type="match status" value="1"/>
</dbReference>
<dbReference type="PANTHER" id="PTHR43038">
    <property type="entry name" value="ATP-BINDING CASSETTE, SUB-FAMILY H, MEMBER 1"/>
    <property type="match status" value="1"/>
</dbReference>
<dbReference type="SMART" id="SM00382">
    <property type="entry name" value="AAA"/>
    <property type="match status" value="1"/>
</dbReference>
<sequence length="669" mass="74997">MDRLEVDVQDAFKSYGTACVLRGLSMAVHPGTIYALLGPSGCGKTTLLNCIIGRTSLDSGTIRLAVRRREDVGYMPQSIALYMMLNIHETLSYYGRVYGIEDEDIQVQAVKLSQLLELPPFHRIVDTLSGGQQRRVSLAVSLIHNPQLLILDEPTVGLDPILSESIWQYLMKLSTEQKKTIIITTHYIEEARHADKVGLMRGGILLCEEAPTDLMLKNNCDTMEAVFLKLSYIQEKNKDMDPPVMSSTNTSSSPFQKASIFKKSCFYAELVKNMFFVWRNKPMLIFLFGLPIVVTFLFNICIGHKVTGLSVAMLNKEVENGIADCDNFHYHGCNLSFPLGCRLVKTLQSNDVNLIEFDDMEEAHFAARKNNVWGIIEVPENYTAGMLNRLTNNLKTKDHNVEASSVNVWLDMSNQNIGNLLKLDIWNAYNAYMEMLYVDCGWPVEATRVPIKINKPIYGVVVPNLTHYASPAIILLLIFYLPMSYTIGVLVQEKVLGVLERSLVAGVTLTEVFLAHGAVQIILLGIQMSLSMYVLYSVYDSPFIGDPLTTALLLLLQGISGLAFGFFVALIFDEMKNATYAALGSCFTFFFLSGMVWPQAGIHYFLLWFKWLVPVAYSVESLRSLTAKGWPISHPIVMKGFISVAAWILAFCLFAQIILRFRKGSFTTT</sequence>
<dbReference type="Pfam" id="PF00005">
    <property type="entry name" value="ABC_tran"/>
    <property type="match status" value="1"/>
</dbReference>
<dbReference type="GO" id="GO:0140359">
    <property type="term" value="F:ABC-type transporter activity"/>
    <property type="evidence" value="ECO:0007669"/>
    <property type="project" value="InterPro"/>
</dbReference>
<dbReference type="CDD" id="cd03230">
    <property type="entry name" value="ABC_DR_subfamily_A"/>
    <property type="match status" value="1"/>
</dbReference>
<feature type="transmembrane region" description="Helical" evidence="7">
    <location>
        <begin position="468"/>
        <end position="491"/>
    </location>
</feature>
<accession>A0A9P0E508</accession>
<protein>
    <recommendedName>
        <fullName evidence="8">ABC transporter domain-containing protein</fullName>
    </recommendedName>
</protein>
<dbReference type="InterPro" id="IPR013525">
    <property type="entry name" value="ABC2_TM"/>
</dbReference>
<dbReference type="InterPro" id="IPR003593">
    <property type="entry name" value="AAA+_ATPase"/>
</dbReference>
<evidence type="ECO:0000256" key="4">
    <source>
        <dbReference type="ARBA" id="ARBA00022840"/>
    </source>
</evidence>
<dbReference type="OrthoDB" id="10255969at2759"/>
<feature type="transmembrane region" description="Helical" evidence="7">
    <location>
        <begin position="578"/>
        <end position="596"/>
    </location>
</feature>
<evidence type="ECO:0000256" key="1">
    <source>
        <dbReference type="ARBA" id="ARBA00004141"/>
    </source>
</evidence>
<dbReference type="InterPro" id="IPR027417">
    <property type="entry name" value="P-loop_NTPase"/>
</dbReference>
<name>A0A9P0E508_NEZVI</name>
<feature type="transmembrane region" description="Helical" evidence="7">
    <location>
        <begin position="512"/>
        <end position="536"/>
    </location>
</feature>
<dbReference type="InterPro" id="IPR003439">
    <property type="entry name" value="ABC_transporter-like_ATP-bd"/>
</dbReference>